<keyword evidence="3" id="KW-1185">Reference proteome</keyword>
<keyword evidence="2" id="KW-0378">Hydrolase</keyword>
<feature type="domain" description="Beta-lactamase-related" evidence="1">
    <location>
        <begin position="8"/>
        <end position="332"/>
    </location>
</feature>
<dbReference type="RefSeq" id="WP_145933789.1">
    <property type="nucleotide sequence ID" value="NZ_BNAV01000007.1"/>
</dbReference>
<gene>
    <name evidence="2" type="primary">ampC</name>
    <name evidence="2" type="ORF">GCM10017566_46990</name>
</gene>
<proteinExistence type="predicted"/>
<dbReference type="PANTHER" id="PTHR46825:SF15">
    <property type="entry name" value="BETA-LACTAMASE-RELATED DOMAIN-CONTAINING PROTEIN"/>
    <property type="match status" value="1"/>
</dbReference>
<name>A0A8H9IZ15_9PSEU</name>
<protein>
    <submittedName>
        <fullName evidence="2">Serine hydrolase</fullName>
    </submittedName>
</protein>
<evidence type="ECO:0000259" key="1">
    <source>
        <dbReference type="Pfam" id="PF00144"/>
    </source>
</evidence>
<comment type="caution">
    <text evidence="2">The sequence shown here is derived from an EMBL/GenBank/DDBJ whole genome shotgun (WGS) entry which is preliminary data.</text>
</comment>
<dbReference type="Pfam" id="PF00144">
    <property type="entry name" value="Beta-lactamase"/>
    <property type="match status" value="1"/>
</dbReference>
<dbReference type="InterPro" id="IPR012338">
    <property type="entry name" value="Beta-lactam/transpept-like"/>
</dbReference>
<dbReference type="InterPro" id="IPR050491">
    <property type="entry name" value="AmpC-like"/>
</dbReference>
<accession>A0A8H9IZ15</accession>
<dbReference type="AlphaFoldDB" id="A0A8H9IZ15"/>
<dbReference type="InterPro" id="IPR001466">
    <property type="entry name" value="Beta-lactam-related"/>
</dbReference>
<dbReference type="EMBL" id="BNAV01000007">
    <property type="protein sequence ID" value="GHF67851.1"/>
    <property type="molecule type" value="Genomic_DNA"/>
</dbReference>
<dbReference type="GO" id="GO:0016787">
    <property type="term" value="F:hydrolase activity"/>
    <property type="evidence" value="ECO:0007669"/>
    <property type="project" value="UniProtKB-KW"/>
</dbReference>
<evidence type="ECO:0000313" key="2">
    <source>
        <dbReference type="EMBL" id="GHF67851.1"/>
    </source>
</evidence>
<evidence type="ECO:0000313" key="3">
    <source>
        <dbReference type="Proteomes" id="UP000658656"/>
    </source>
</evidence>
<dbReference type="Proteomes" id="UP000658656">
    <property type="component" value="Unassembled WGS sequence"/>
</dbReference>
<dbReference type="OrthoDB" id="262125at2"/>
<dbReference type="Gene3D" id="3.40.710.10">
    <property type="entry name" value="DD-peptidase/beta-lactamase superfamily"/>
    <property type="match status" value="1"/>
</dbReference>
<reference evidence="2" key="1">
    <citation type="journal article" date="2014" name="Int. J. Syst. Evol. Microbiol.">
        <title>Complete genome sequence of Corynebacterium casei LMG S-19264T (=DSM 44701T), isolated from a smear-ripened cheese.</title>
        <authorList>
            <consortium name="US DOE Joint Genome Institute (JGI-PGF)"/>
            <person name="Walter F."/>
            <person name="Albersmeier A."/>
            <person name="Kalinowski J."/>
            <person name="Ruckert C."/>
        </authorList>
    </citation>
    <scope>NUCLEOTIDE SEQUENCE</scope>
    <source>
        <strain evidence="2">CGMCC 4.7679</strain>
    </source>
</reference>
<dbReference type="PANTHER" id="PTHR46825">
    <property type="entry name" value="D-ALANYL-D-ALANINE-CARBOXYPEPTIDASE/ENDOPEPTIDASE AMPH"/>
    <property type="match status" value="1"/>
</dbReference>
<organism evidence="2 3">
    <name type="scientific">Amycolatopsis bartoniae</name>
    <dbReference type="NCBI Taxonomy" id="941986"/>
    <lineage>
        <taxon>Bacteria</taxon>
        <taxon>Bacillati</taxon>
        <taxon>Actinomycetota</taxon>
        <taxon>Actinomycetes</taxon>
        <taxon>Pseudonocardiales</taxon>
        <taxon>Pseudonocardiaceae</taxon>
        <taxon>Amycolatopsis</taxon>
    </lineage>
</organism>
<sequence length="456" mass="48148">MISAEELRSRLDRLAKEHHVTGAAAAVAVGEEVVTAHLGCANLATSMPVRHDTLFAAGSVTKVFTVALVMTLVDDGLVDLDAPVQRYLPDFRLADVEASKHVTVRMLLNHTAGIPGHCMYDLPRSPEVVARHLEVMRELPFTSPPGRFWSYSNGGMAVAGRVAEVVSGRTWDEALAERILGPLGGNATTSAEELVLGSTAVGHLVGPSGAVTRVPRLVVDSGNGPAGATLWCDIDAMIAFGQMHLREGRSADGKTVLSPESVALMQAPSLETLWGLPFENWGLGWYIRGTGAARTLGHTGGNAGAHSILTIAPEHGCAVAVLTNSTTGAVLNALLTEELFQQLCGISAAPRMETTGDPVTAGLDLDRYAGTYEAEGGSLTVTVRNDRLHVEQHMNDSLAGHMTMISPDLLPLPPMTLTPFDADGRFLSDAGMPVSFVDGASYVCAGRIFRRVSAAM</sequence>
<reference evidence="2" key="2">
    <citation type="submission" date="2020-09" db="EMBL/GenBank/DDBJ databases">
        <authorList>
            <person name="Sun Q."/>
            <person name="Zhou Y."/>
        </authorList>
    </citation>
    <scope>NUCLEOTIDE SEQUENCE</scope>
    <source>
        <strain evidence="2">CGMCC 4.7679</strain>
    </source>
</reference>
<dbReference type="SUPFAM" id="SSF56601">
    <property type="entry name" value="beta-lactamase/transpeptidase-like"/>
    <property type="match status" value="1"/>
</dbReference>